<evidence type="ECO:0008006" key="5">
    <source>
        <dbReference type="Google" id="ProtNLM"/>
    </source>
</evidence>
<dbReference type="PANTHER" id="PTHR10840">
    <property type="entry name" value="PROGRAMMED CELL DEATH PROTEIN 5"/>
    <property type="match status" value="1"/>
</dbReference>
<protein>
    <recommendedName>
        <fullName evidence="5">DNA-binding TFAR19-related protein</fullName>
    </recommendedName>
</protein>
<organism evidence="3 4">
    <name type="scientific">Fragilariopsis cylindrus CCMP1102</name>
    <dbReference type="NCBI Taxonomy" id="635003"/>
    <lineage>
        <taxon>Eukaryota</taxon>
        <taxon>Sar</taxon>
        <taxon>Stramenopiles</taxon>
        <taxon>Ochrophyta</taxon>
        <taxon>Bacillariophyta</taxon>
        <taxon>Bacillariophyceae</taxon>
        <taxon>Bacillariophycidae</taxon>
        <taxon>Bacillariales</taxon>
        <taxon>Bacillariaceae</taxon>
        <taxon>Fragilariopsis</taxon>
    </lineage>
</organism>
<dbReference type="Pfam" id="PF01984">
    <property type="entry name" value="dsDNA_bind"/>
    <property type="match status" value="1"/>
</dbReference>
<name>A0A1E7EQR5_9STRA</name>
<dbReference type="KEGG" id="fcy:FRACYDRAFT_250520"/>
<evidence type="ECO:0000256" key="1">
    <source>
        <dbReference type="ARBA" id="ARBA00010490"/>
    </source>
</evidence>
<dbReference type="PANTHER" id="PTHR10840:SF0">
    <property type="entry name" value="PROGRAMMED CELL DEATH PROTEIN 5"/>
    <property type="match status" value="1"/>
</dbReference>
<evidence type="ECO:0000313" key="4">
    <source>
        <dbReference type="Proteomes" id="UP000095751"/>
    </source>
</evidence>
<feature type="compositionally biased region" description="Low complexity" evidence="2">
    <location>
        <begin position="30"/>
        <end position="41"/>
    </location>
</feature>
<dbReference type="GO" id="GO:0003677">
    <property type="term" value="F:DNA binding"/>
    <property type="evidence" value="ECO:0007669"/>
    <property type="project" value="InterPro"/>
</dbReference>
<dbReference type="AlphaFoldDB" id="A0A1E7EQR5"/>
<dbReference type="InterPro" id="IPR002836">
    <property type="entry name" value="PDCD5-like"/>
</dbReference>
<accession>A0A1E7EQR5</accession>
<dbReference type="InParanoid" id="A0A1E7EQR5"/>
<evidence type="ECO:0000313" key="3">
    <source>
        <dbReference type="EMBL" id="OEU07893.1"/>
    </source>
</evidence>
<dbReference type="Proteomes" id="UP000095751">
    <property type="component" value="Unassembled WGS sequence"/>
</dbReference>
<dbReference type="GO" id="GO:0005829">
    <property type="term" value="C:cytosol"/>
    <property type="evidence" value="ECO:0007669"/>
    <property type="project" value="TreeGrafter"/>
</dbReference>
<dbReference type="GO" id="GO:0005634">
    <property type="term" value="C:nucleus"/>
    <property type="evidence" value="ECO:0007669"/>
    <property type="project" value="TreeGrafter"/>
</dbReference>
<dbReference type="OrthoDB" id="10252486at2759"/>
<feature type="region of interest" description="Disordered" evidence="2">
    <location>
        <begin position="1"/>
        <end position="41"/>
    </location>
</feature>
<dbReference type="EMBL" id="KV784383">
    <property type="protein sequence ID" value="OEU07893.1"/>
    <property type="molecule type" value="Genomic_DNA"/>
</dbReference>
<evidence type="ECO:0000256" key="2">
    <source>
        <dbReference type="SAM" id="MobiDB-lite"/>
    </source>
</evidence>
<dbReference type="SUPFAM" id="SSF46950">
    <property type="entry name" value="Double-stranded DNA-binding domain"/>
    <property type="match status" value="1"/>
</dbReference>
<sequence>MDNFASNEVPEGFSRSDPNGGGGGGGGGQEAQQKQQQIQQQKEMILEQALDHDALARLGRIKMVKPERATSLENMIVSMAVQGKLPGKINEAKLIEILERSMRAKQGQQGGGNSDGDAVVAR</sequence>
<dbReference type="Gene3D" id="1.10.8.140">
    <property type="entry name" value="PDCD5-like"/>
    <property type="match status" value="1"/>
</dbReference>
<proteinExistence type="inferred from homology"/>
<comment type="similarity">
    <text evidence="1">Belongs to the PDCD5 family.</text>
</comment>
<dbReference type="InterPro" id="IPR036883">
    <property type="entry name" value="PDCD5-like_sf"/>
</dbReference>
<feature type="region of interest" description="Disordered" evidence="2">
    <location>
        <begin position="102"/>
        <end position="122"/>
    </location>
</feature>
<gene>
    <name evidence="3" type="ORF">FRACYDRAFT_250520</name>
</gene>
<keyword evidence="4" id="KW-1185">Reference proteome</keyword>
<reference evidence="3 4" key="1">
    <citation type="submission" date="2016-09" db="EMBL/GenBank/DDBJ databases">
        <title>Extensive genetic diversity and differential bi-allelic expression allows diatom success in the polar Southern Ocean.</title>
        <authorList>
            <consortium name="DOE Joint Genome Institute"/>
            <person name="Mock T."/>
            <person name="Otillar R.P."/>
            <person name="Strauss J."/>
            <person name="Dupont C."/>
            <person name="Frickenhaus S."/>
            <person name="Maumus F."/>
            <person name="Mcmullan M."/>
            <person name="Sanges R."/>
            <person name="Schmutz J."/>
            <person name="Toseland A."/>
            <person name="Valas R."/>
            <person name="Veluchamy A."/>
            <person name="Ward B.J."/>
            <person name="Allen A."/>
            <person name="Barry K."/>
            <person name="Falciatore A."/>
            <person name="Ferrante M."/>
            <person name="Fortunato A.E."/>
            <person name="Gloeckner G."/>
            <person name="Gruber A."/>
            <person name="Hipkin R."/>
            <person name="Janech M."/>
            <person name="Kroth P."/>
            <person name="Leese F."/>
            <person name="Lindquist E."/>
            <person name="Lyon B.R."/>
            <person name="Martin J."/>
            <person name="Mayer C."/>
            <person name="Parker M."/>
            <person name="Quesneville H."/>
            <person name="Raymond J."/>
            <person name="Uhlig C."/>
            <person name="Valentin K.U."/>
            <person name="Worden A.Z."/>
            <person name="Armbrust E.V."/>
            <person name="Bowler C."/>
            <person name="Green B."/>
            <person name="Moulton V."/>
            <person name="Van Oosterhout C."/>
            <person name="Grigoriev I."/>
        </authorList>
    </citation>
    <scope>NUCLEOTIDE SEQUENCE [LARGE SCALE GENOMIC DNA]</scope>
    <source>
        <strain evidence="3 4">CCMP1102</strain>
    </source>
</reference>
<feature type="compositionally biased region" description="Gly residues" evidence="2">
    <location>
        <begin position="19"/>
        <end position="29"/>
    </location>
</feature>